<evidence type="ECO:0000256" key="1">
    <source>
        <dbReference type="SAM" id="MobiDB-lite"/>
    </source>
</evidence>
<organism evidence="2 3">
    <name type="scientific">Golovinomyces cichoracearum</name>
    <dbReference type="NCBI Taxonomy" id="62708"/>
    <lineage>
        <taxon>Eukaryota</taxon>
        <taxon>Fungi</taxon>
        <taxon>Dikarya</taxon>
        <taxon>Ascomycota</taxon>
        <taxon>Pezizomycotina</taxon>
        <taxon>Leotiomycetes</taxon>
        <taxon>Erysiphales</taxon>
        <taxon>Erysiphaceae</taxon>
        <taxon>Golovinomyces</taxon>
    </lineage>
</organism>
<evidence type="ECO:0000313" key="3">
    <source>
        <dbReference type="Proteomes" id="UP000285405"/>
    </source>
</evidence>
<dbReference type="OrthoDB" id="10651114at2759"/>
<evidence type="ECO:0000313" key="2">
    <source>
        <dbReference type="EMBL" id="RKF77933.1"/>
    </source>
</evidence>
<dbReference type="Proteomes" id="UP000285405">
    <property type="component" value="Unassembled WGS sequence"/>
</dbReference>
<gene>
    <name evidence="2" type="ORF">GcC1_059025</name>
</gene>
<dbReference type="EMBL" id="MCBR01005983">
    <property type="protein sequence ID" value="RKF77933.1"/>
    <property type="molecule type" value="Genomic_DNA"/>
</dbReference>
<reference evidence="2 3" key="1">
    <citation type="journal article" date="2018" name="BMC Genomics">
        <title>Comparative genome analyses reveal sequence features reflecting distinct modes of host-adaptation between dicot and monocot powdery mildew.</title>
        <authorList>
            <person name="Wu Y."/>
            <person name="Ma X."/>
            <person name="Pan Z."/>
            <person name="Kale S.D."/>
            <person name="Song Y."/>
            <person name="King H."/>
            <person name="Zhang Q."/>
            <person name="Presley C."/>
            <person name="Deng X."/>
            <person name="Wei C.I."/>
            <person name="Xiao S."/>
        </authorList>
    </citation>
    <scope>NUCLEOTIDE SEQUENCE [LARGE SCALE GENOMIC DNA]</scope>
    <source>
        <strain evidence="2">UCSC1</strain>
    </source>
</reference>
<comment type="caution">
    <text evidence="2">The sequence shown here is derived from an EMBL/GenBank/DDBJ whole genome shotgun (WGS) entry which is preliminary data.</text>
</comment>
<feature type="region of interest" description="Disordered" evidence="1">
    <location>
        <begin position="102"/>
        <end position="129"/>
    </location>
</feature>
<sequence>MGLSSDPDNTLNYSERETQPTFNLREIVAAKVGSLLQDIIGLPSSFSRQYSGKSLWDVGISDIDGQDRGRRPKTRLTRLVEEARQDDENVVEIPIKKSFHLDSEKSYSDNHTPAPVGGKQNEEEKYNVPNPQPNFSWEIIYSRPHYRLEADDKTNSLKIMDHFPGNDFFASKTNSFINSSYMPFSLSSIACGFFDEADRSSRESFHDIFGRNFGCTSIPCHLSIFKPQPLDSTFTGNASTSKNSPKGYDLDSSNHNINPTQGENQVSTAYNKQISAISNPFDGLFFDGAQTEMDLYNFFTNWFSTFHKDSKKYGMSYIKQAVRDDCDMKTLFPFEKINQEFDSLKTMVRSGTEAERVVSTFSSTVQHMGPDGRLYTSVKTSKTFGDGRNSTTTRDYMQNVDLQRHKEQGDE</sequence>
<protein>
    <submittedName>
        <fullName evidence="2">Uncharacterized protein</fullName>
    </submittedName>
</protein>
<proteinExistence type="predicted"/>
<dbReference type="AlphaFoldDB" id="A0A420ITS4"/>
<name>A0A420ITS4_9PEZI</name>
<accession>A0A420ITS4</accession>